<name>A0ABD3F2I4_9STRA</name>
<sequence length="89" mass="10288">MKRLVDQPHYAYGWKVSNEFVFEEDGKEWREYAVGVIGAYKTEPRGCGVVFMWKIVYNDGDVEHYECEELVNMLLMSRRAGLDITGCGT</sequence>
<dbReference type="AlphaFoldDB" id="A0ABD3F2I4"/>
<evidence type="ECO:0000313" key="2">
    <source>
        <dbReference type="Proteomes" id="UP001632037"/>
    </source>
</evidence>
<reference evidence="1 2" key="1">
    <citation type="submission" date="2024-09" db="EMBL/GenBank/DDBJ databases">
        <title>Genome sequencing and assembly of Phytophthora oleae, isolate VK10A, causative agent of rot of olive drupes.</title>
        <authorList>
            <person name="Conti Taguali S."/>
            <person name="Riolo M."/>
            <person name="La Spada F."/>
            <person name="Cacciola S.O."/>
            <person name="Dionisio G."/>
        </authorList>
    </citation>
    <scope>NUCLEOTIDE SEQUENCE [LARGE SCALE GENOMIC DNA]</scope>
    <source>
        <strain evidence="1 2">VK10A</strain>
    </source>
</reference>
<evidence type="ECO:0000313" key="1">
    <source>
        <dbReference type="EMBL" id="KAL3660616.1"/>
    </source>
</evidence>
<dbReference type="EMBL" id="JBIMZQ010000040">
    <property type="protein sequence ID" value="KAL3660616.1"/>
    <property type="molecule type" value="Genomic_DNA"/>
</dbReference>
<organism evidence="1 2">
    <name type="scientific">Phytophthora oleae</name>
    <dbReference type="NCBI Taxonomy" id="2107226"/>
    <lineage>
        <taxon>Eukaryota</taxon>
        <taxon>Sar</taxon>
        <taxon>Stramenopiles</taxon>
        <taxon>Oomycota</taxon>
        <taxon>Peronosporomycetes</taxon>
        <taxon>Peronosporales</taxon>
        <taxon>Peronosporaceae</taxon>
        <taxon>Phytophthora</taxon>
    </lineage>
</organism>
<gene>
    <name evidence="1" type="ORF">V7S43_014371</name>
</gene>
<comment type="caution">
    <text evidence="1">The sequence shown here is derived from an EMBL/GenBank/DDBJ whole genome shotgun (WGS) entry which is preliminary data.</text>
</comment>
<keyword evidence="2" id="KW-1185">Reference proteome</keyword>
<proteinExistence type="predicted"/>
<dbReference type="Proteomes" id="UP001632037">
    <property type="component" value="Unassembled WGS sequence"/>
</dbReference>
<protein>
    <submittedName>
        <fullName evidence="1">Uncharacterized protein</fullName>
    </submittedName>
</protein>
<accession>A0ABD3F2I4</accession>